<name>A0A914W5R6_9BILA</name>
<feature type="region of interest" description="Disordered" evidence="1">
    <location>
        <begin position="108"/>
        <end position="149"/>
    </location>
</feature>
<reference evidence="3" key="1">
    <citation type="submission" date="2022-11" db="UniProtKB">
        <authorList>
            <consortium name="WormBaseParasite"/>
        </authorList>
    </citation>
    <scope>IDENTIFICATION</scope>
</reference>
<proteinExistence type="predicted"/>
<dbReference type="WBParaSite" id="PSAMB.scaffold3111size20349.g20439.t1">
    <property type="protein sequence ID" value="PSAMB.scaffold3111size20349.g20439.t1"/>
    <property type="gene ID" value="PSAMB.scaffold3111size20349.g20439"/>
</dbReference>
<keyword evidence="2" id="KW-1185">Reference proteome</keyword>
<evidence type="ECO:0000313" key="3">
    <source>
        <dbReference type="WBParaSite" id="PSAMB.scaffold3111size20349.g20439.t1"/>
    </source>
</evidence>
<dbReference type="Gene3D" id="2.30.30.140">
    <property type="match status" value="1"/>
</dbReference>
<feature type="compositionally biased region" description="Basic and acidic residues" evidence="1">
    <location>
        <begin position="1"/>
        <end position="14"/>
    </location>
</feature>
<accession>A0A914W5R6</accession>
<feature type="region of interest" description="Disordered" evidence="1">
    <location>
        <begin position="205"/>
        <end position="240"/>
    </location>
</feature>
<evidence type="ECO:0000256" key="1">
    <source>
        <dbReference type="SAM" id="MobiDB-lite"/>
    </source>
</evidence>
<protein>
    <submittedName>
        <fullName evidence="3">Uncharacterized protein</fullName>
    </submittedName>
</protein>
<sequence length="240" mass="25867">MPNFDMVKDQEPASKRSKMSNDFNESTSLSFDQNMSGGMEGLGRRAGSLGKLGSRSGSFSLIGQEVEVKKSGKNLPATIRYCRHGAGYKVQFDDGHFEWVSEEQIELRSPTAKARSDHESYSGNGGEHEATTSRNGLGAGGVGRRVPPAIPGIKVTSQLSDKDVEPNFCCPICDQKVYQKEPAYIVIRLPACESCADSKILVLDQGESAGPDAPPAQQQQTAVEPGTEQQSLPSPEMQQS</sequence>
<feature type="compositionally biased region" description="Basic and acidic residues" evidence="1">
    <location>
        <begin position="114"/>
        <end position="131"/>
    </location>
</feature>
<feature type="compositionally biased region" description="Polar residues" evidence="1">
    <location>
        <begin position="20"/>
        <end position="36"/>
    </location>
</feature>
<dbReference type="CDD" id="cd04508">
    <property type="entry name" value="Tudor_SF"/>
    <property type="match status" value="1"/>
</dbReference>
<dbReference type="AlphaFoldDB" id="A0A914W5R6"/>
<feature type="region of interest" description="Disordered" evidence="1">
    <location>
        <begin position="1"/>
        <end position="49"/>
    </location>
</feature>
<feature type="compositionally biased region" description="Low complexity" evidence="1">
    <location>
        <begin position="209"/>
        <end position="225"/>
    </location>
</feature>
<evidence type="ECO:0000313" key="2">
    <source>
        <dbReference type="Proteomes" id="UP000887566"/>
    </source>
</evidence>
<organism evidence="2 3">
    <name type="scientific">Plectus sambesii</name>
    <dbReference type="NCBI Taxonomy" id="2011161"/>
    <lineage>
        <taxon>Eukaryota</taxon>
        <taxon>Metazoa</taxon>
        <taxon>Ecdysozoa</taxon>
        <taxon>Nematoda</taxon>
        <taxon>Chromadorea</taxon>
        <taxon>Plectida</taxon>
        <taxon>Plectina</taxon>
        <taxon>Plectoidea</taxon>
        <taxon>Plectidae</taxon>
        <taxon>Plectus</taxon>
    </lineage>
</organism>
<dbReference type="Proteomes" id="UP000887566">
    <property type="component" value="Unplaced"/>
</dbReference>
<feature type="compositionally biased region" description="Polar residues" evidence="1">
    <location>
        <begin position="227"/>
        <end position="240"/>
    </location>
</feature>